<keyword evidence="3" id="KW-1185">Reference proteome</keyword>
<dbReference type="STRING" id="1120918.SAMN05216249_10754"/>
<keyword evidence="1" id="KW-0812">Transmembrane</keyword>
<evidence type="ECO:0000313" key="3">
    <source>
        <dbReference type="Proteomes" id="UP000198838"/>
    </source>
</evidence>
<gene>
    <name evidence="2" type="ORF">SAMN05216249_10754</name>
</gene>
<keyword evidence="1" id="KW-1133">Transmembrane helix</keyword>
<protein>
    <submittedName>
        <fullName evidence="2">Uncharacterized protein</fullName>
    </submittedName>
</protein>
<organism evidence="2 3">
    <name type="scientific">Acetitomaculum ruminis DSM 5522</name>
    <dbReference type="NCBI Taxonomy" id="1120918"/>
    <lineage>
        <taxon>Bacteria</taxon>
        <taxon>Bacillati</taxon>
        <taxon>Bacillota</taxon>
        <taxon>Clostridia</taxon>
        <taxon>Lachnospirales</taxon>
        <taxon>Lachnospiraceae</taxon>
        <taxon>Acetitomaculum</taxon>
    </lineage>
</organism>
<feature type="transmembrane region" description="Helical" evidence="1">
    <location>
        <begin position="12"/>
        <end position="30"/>
    </location>
</feature>
<evidence type="ECO:0000313" key="2">
    <source>
        <dbReference type="EMBL" id="SFB02726.1"/>
    </source>
</evidence>
<dbReference type="Proteomes" id="UP000198838">
    <property type="component" value="Unassembled WGS sequence"/>
</dbReference>
<keyword evidence="1" id="KW-0472">Membrane</keyword>
<sequence>MKIIINNYGKAIIYVMTSLCVISALALFLLNPQEIFARFGEKYITEKFNEKKSQYEKIRENIKNKAAEVDISDELSIYQNEVVKTSMLVRAVKNYEDQKVKIFIKGVMKADLYNESEENIEKLKGYYDEDVILAGENIMFKKEGIYQFLFKTVDEENKTGYMTAAIAVN</sequence>
<evidence type="ECO:0000256" key="1">
    <source>
        <dbReference type="SAM" id="Phobius"/>
    </source>
</evidence>
<reference evidence="2 3" key="1">
    <citation type="submission" date="2016-10" db="EMBL/GenBank/DDBJ databases">
        <authorList>
            <person name="de Groot N.N."/>
        </authorList>
    </citation>
    <scope>NUCLEOTIDE SEQUENCE [LARGE SCALE GENOMIC DNA]</scope>
    <source>
        <strain evidence="2 3">DSM 5522</strain>
    </source>
</reference>
<dbReference type="EMBL" id="FOJY01000007">
    <property type="protein sequence ID" value="SFB02726.1"/>
    <property type="molecule type" value="Genomic_DNA"/>
</dbReference>
<name>A0A1I0XQJ2_9FIRM</name>
<dbReference type="AlphaFoldDB" id="A0A1I0XQJ2"/>
<dbReference type="RefSeq" id="WP_092871723.1">
    <property type="nucleotide sequence ID" value="NZ_FOJY01000007.1"/>
</dbReference>
<proteinExistence type="predicted"/>
<accession>A0A1I0XQJ2</accession>